<feature type="region of interest" description="Disordered" evidence="1">
    <location>
        <begin position="103"/>
        <end position="128"/>
    </location>
</feature>
<gene>
    <name evidence="2" type="ORF">RHIMIDRAFT_294649</name>
</gene>
<feature type="compositionally biased region" description="Polar residues" evidence="1">
    <location>
        <begin position="447"/>
        <end position="464"/>
    </location>
</feature>
<feature type="region of interest" description="Disordered" evidence="1">
    <location>
        <begin position="444"/>
        <end position="466"/>
    </location>
</feature>
<dbReference type="Proteomes" id="UP000242254">
    <property type="component" value="Unassembled WGS sequence"/>
</dbReference>
<dbReference type="GeneID" id="35445098"/>
<dbReference type="AlphaFoldDB" id="A0A2G4SK43"/>
<evidence type="ECO:0000256" key="1">
    <source>
        <dbReference type="SAM" id="MobiDB-lite"/>
    </source>
</evidence>
<reference evidence="2 3" key="1">
    <citation type="journal article" date="2016" name="Proc. Natl. Acad. Sci. U.S.A.">
        <title>Lipid metabolic changes in an early divergent fungus govern the establishment of a mutualistic symbiosis with endobacteria.</title>
        <authorList>
            <person name="Lastovetsky O.A."/>
            <person name="Gaspar M.L."/>
            <person name="Mondo S.J."/>
            <person name="LaButti K.M."/>
            <person name="Sandor L."/>
            <person name="Grigoriev I.V."/>
            <person name="Henry S.A."/>
            <person name="Pawlowska T.E."/>
        </authorList>
    </citation>
    <scope>NUCLEOTIDE SEQUENCE [LARGE SCALE GENOMIC DNA]</scope>
    <source>
        <strain evidence="2 3">ATCC 52813</strain>
    </source>
</reference>
<keyword evidence="3" id="KW-1185">Reference proteome</keyword>
<protein>
    <submittedName>
        <fullName evidence="2">Uncharacterized protein</fullName>
    </submittedName>
</protein>
<evidence type="ECO:0000313" key="3">
    <source>
        <dbReference type="Proteomes" id="UP000242254"/>
    </source>
</evidence>
<evidence type="ECO:0000313" key="2">
    <source>
        <dbReference type="EMBL" id="PHZ09139.1"/>
    </source>
</evidence>
<dbReference type="EMBL" id="KZ303860">
    <property type="protein sequence ID" value="PHZ09139.1"/>
    <property type="molecule type" value="Genomic_DNA"/>
</dbReference>
<name>A0A2G4SK43_RHIZD</name>
<sequence length="481" mass="54575">MNKGHTPKTKLSNYLDESKLPSKQRLKKPEKNDNYHWGSLPLWTTLRSNNTKIISNATNEKLLNTATTSGLWPNRSTNPSYQNLNNTLLTQLKSLTLTTKERRTAGYTEEQQPKFMNSSPSSKQEKSQQKKLINFWTKPLKAPKDLQFTPGSKVYSMMKMLKTTPLERLNYPQILNTWKQKNQATNEKHLVKILSPWSGCVVRRDTHSWMTDDPLACPYLGLLKASYLHGHTPPTWTALSSLDIFLIIRGIAQWMCKLGRVVEGLPCTTKPTTSNEYLEQPPPTCQTEEVEEDIQLPHIGTTIEEDVDTLDVVEQKTALEGGDVGTQPSTTTTTSPTIFTVQHQQTFQHQEIPVTSNTKLIPGNTGSYIVSSTTINTTISTTTPTTNNDTNIELYYSIRRNSSGRPTSTIFELLEDNNKSSLAYIGDPAWLQNPIYKNANLMEEPETTNNNGRSISHQRSNSEISEWRNRPREDRFWIVKS</sequence>
<proteinExistence type="predicted"/>
<accession>A0A2G4SK43</accession>
<organism evidence="2 3">
    <name type="scientific">Rhizopus microsporus ATCC 52813</name>
    <dbReference type="NCBI Taxonomy" id="1340429"/>
    <lineage>
        <taxon>Eukaryota</taxon>
        <taxon>Fungi</taxon>
        <taxon>Fungi incertae sedis</taxon>
        <taxon>Mucoromycota</taxon>
        <taxon>Mucoromycotina</taxon>
        <taxon>Mucoromycetes</taxon>
        <taxon>Mucorales</taxon>
        <taxon>Mucorineae</taxon>
        <taxon>Rhizopodaceae</taxon>
        <taxon>Rhizopus</taxon>
    </lineage>
</organism>
<dbReference type="RefSeq" id="XP_023462847.1">
    <property type="nucleotide sequence ID" value="XM_023614109.1"/>
</dbReference>